<proteinExistence type="predicted"/>
<keyword evidence="3" id="KW-1185">Reference proteome</keyword>
<name>A0A072UVD9_MEDTR</name>
<reference evidence="2" key="3">
    <citation type="submission" date="2015-04" db="UniProtKB">
        <authorList>
            <consortium name="EnsemblPlants"/>
        </authorList>
    </citation>
    <scope>IDENTIFICATION</scope>
    <source>
        <strain evidence="2">cv. Jemalong A17</strain>
    </source>
</reference>
<dbReference type="EnsemblPlants" id="KEH33336">
    <property type="protein sequence ID" value="KEH33336"/>
    <property type="gene ID" value="MTR_3g435880"/>
</dbReference>
<protein>
    <submittedName>
        <fullName evidence="1 2">Uncharacterized protein</fullName>
    </submittedName>
</protein>
<dbReference type="Proteomes" id="UP000002051">
    <property type="component" value="Chromosome 3"/>
</dbReference>
<sequence>MAEERTLKEYSIPSSDEPCTIIVYPTVEAAGGALMNKDFTTAYALIEDMALNHFQWTEEKGIINSSPFEKEASMNEISSFDYLSTKVNALSQRLDHMNTCAVAPTSFLPPCEACGISSHFSIDCKLLSQVVHKVGYPNKMNIVTLRSGKPLKDPIWITKSNESEKEICEPPLRETRVEREEPRVEETTPDPFKPKIPFPQRFAKSKLDEQFKKFIEMMNNIYIDVPFTEVLTQMPTYAKFLKEILS</sequence>
<accession>A0A072UVD9</accession>
<gene>
    <name evidence="1" type="ordered locus">MTR_3g435880</name>
</gene>
<evidence type="ECO:0000313" key="1">
    <source>
        <dbReference type="EMBL" id="KEH33336.1"/>
    </source>
</evidence>
<reference evidence="1 2" key="1">
    <citation type="journal article" date="2011" name="Nature">
        <title>The Medicago genome provides insight into the evolution of rhizobial symbioses.</title>
        <authorList>
            <person name="Young N.D."/>
            <person name="Debelle F."/>
            <person name="Oldroyd G.E."/>
            <person name="Geurts R."/>
            <person name="Cannon S.B."/>
            <person name="Udvardi M.K."/>
            <person name="Benedito V.A."/>
            <person name="Mayer K.F."/>
            <person name="Gouzy J."/>
            <person name="Schoof H."/>
            <person name="Van de Peer Y."/>
            <person name="Proost S."/>
            <person name="Cook D.R."/>
            <person name="Meyers B.C."/>
            <person name="Spannagl M."/>
            <person name="Cheung F."/>
            <person name="De Mita S."/>
            <person name="Krishnakumar V."/>
            <person name="Gundlach H."/>
            <person name="Zhou S."/>
            <person name="Mudge J."/>
            <person name="Bharti A.K."/>
            <person name="Murray J.D."/>
            <person name="Naoumkina M.A."/>
            <person name="Rosen B."/>
            <person name="Silverstein K.A."/>
            <person name="Tang H."/>
            <person name="Rombauts S."/>
            <person name="Zhao P.X."/>
            <person name="Zhou P."/>
            <person name="Barbe V."/>
            <person name="Bardou P."/>
            <person name="Bechner M."/>
            <person name="Bellec A."/>
            <person name="Berger A."/>
            <person name="Berges H."/>
            <person name="Bidwell S."/>
            <person name="Bisseling T."/>
            <person name="Choisne N."/>
            <person name="Couloux A."/>
            <person name="Denny R."/>
            <person name="Deshpande S."/>
            <person name="Dai X."/>
            <person name="Doyle J.J."/>
            <person name="Dudez A.M."/>
            <person name="Farmer A.D."/>
            <person name="Fouteau S."/>
            <person name="Franken C."/>
            <person name="Gibelin C."/>
            <person name="Gish J."/>
            <person name="Goldstein S."/>
            <person name="Gonzalez A.J."/>
            <person name="Green P.J."/>
            <person name="Hallab A."/>
            <person name="Hartog M."/>
            <person name="Hua A."/>
            <person name="Humphray S.J."/>
            <person name="Jeong D.H."/>
            <person name="Jing Y."/>
            <person name="Jocker A."/>
            <person name="Kenton S.M."/>
            <person name="Kim D.J."/>
            <person name="Klee K."/>
            <person name="Lai H."/>
            <person name="Lang C."/>
            <person name="Lin S."/>
            <person name="Macmil S.L."/>
            <person name="Magdelenat G."/>
            <person name="Matthews L."/>
            <person name="McCorrison J."/>
            <person name="Monaghan E.L."/>
            <person name="Mun J.H."/>
            <person name="Najar F.Z."/>
            <person name="Nicholson C."/>
            <person name="Noirot C."/>
            <person name="O'Bleness M."/>
            <person name="Paule C.R."/>
            <person name="Poulain J."/>
            <person name="Prion F."/>
            <person name="Qin B."/>
            <person name="Qu C."/>
            <person name="Retzel E.F."/>
            <person name="Riddle C."/>
            <person name="Sallet E."/>
            <person name="Samain S."/>
            <person name="Samson N."/>
            <person name="Sanders I."/>
            <person name="Saurat O."/>
            <person name="Scarpelli C."/>
            <person name="Schiex T."/>
            <person name="Segurens B."/>
            <person name="Severin A.J."/>
            <person name="Sherrier D.J."/>
            <person name="Shi R."/>
            <person name="Sims S."/>
            <person name="Singer S.R."/>
            <person name="Sinharoy S."/>
            <person name="Sterck L."/>
            <person name="Viollet A."/>
            <person name="Wang B.B."/>
            <person name="Wang K."/>
            <person name="Wang M."/>
            <person name="Wang X."/>
            <person name="Warfsmann J."/>
            <person name="Weissenbach J."/>
            <person name="White D.D."/>
            <person name="White J.D."/>
            <person name="Wiley G.B."/>
            <person name="Wincker P."/>
            <person name="Xing Y."/>
            <person name="Yang L."/>
            <person name="Yao Z."/>
            <person name="Ying F."/>
            <person name="Zhai J."/>
            <person name="Zhou L."/>
            <person name="Zuber A."/>
            <person name="Denarie J."/>
            <person name="Dixon R.A."/>
            <person name="May G.D."/>
            <person name="Schwartz D.C."/>
            <person name="Rogers J."/>
            <person name="Quetier F."/>
            <person name="Town C.D."/>
            <person name="Roe B.A."/>
        </authorList>
    </citation>
    <scope>NUCLEOTIDE SEQUENCE [LARGE SCALE GENOMIC DNA]</scope>
    <source>
        <strain evidence="1">A17</strain>
        <strain evidence="2">cv. Jemalong A17</strain>
    </source>
</reference>
<dbReference type="PaxDb" id="3880-AES59685"/>
<evidence type="ECO:0000313" key="2">
    <source>
        <dbReference type="EnsemblPlants" id="KEH33336"/>
    </source>
</evidence>
<dbReference type="HOGENOM" id="CLU_060832_3_0_1"/>
<dbReference type="AlphaFoldDB" id="A0A072UVD9"/>
<reference evidence="1 2" key="2">
    <citation type="journal article" date="2014" name="BMC Genomics">
        <title>An improved genome release (version Mt4.0) for the model legume Medicago truncatula.</title>
        <authorList>
            <person name="Tang H."/>
            <person name="Krishnakumar V."/>
            <person name="Bidwell S."/>
            <person name="Rosen B."/>
            <person name="Chan A."/>
            <person name="Zhou S."/>
            <person name="Gentzbittel L."/>
            <person name="Childs K.L."/>
            <person name="Yandell M."/>
            <person name="Gundlach H."/>
            <person name="Mayer K.F."/>
            <person name="Schwartz D.C."/>
            <person name="Town C.D."/>
        </authorList>
    </citation>
    <scope>GENOME REANNOTATION</scope>
    <source>
        <strain evidence="1">A17</strain>
        <strain evidence="2">cv. Jemalong A17</strain>
    </source>
</reference>
<evidence type="ECO:0000313" key="3">
    <source>
        <dbReference type="Proteomes" id="UP000002051"/>
    </source>
</evidence>
<dbReference type="EMBL" id="CM001219">
    <property type="protein sequence ID" value="KEH33336.1"/>
    <property type="molecule type" value="Genomic_DNA"/>
</dbReference>
<organism evidence="1 3">
    <name type="scientific">Medicago truncatula</name>
    <name type="common">Barrel medic</name>
    <name type="synonym">Medicago tribuloides</name>
    <dbReference type="NCBI Taxonomy" id="3880"/>
    <lineage>
        <taxon>Eukaryota</taxon>
        <taxon>Viridiplantae</taxon>
        <taxon>Streptophyta</taxon>
        <taxon>Embryophyta</taxon>
        <taxon>Tracheophyta</taxon>
        <taxon>Spermatophyta</taxon>
        <taxon>Magnoliopsida</taxon>
        <taxon>eudicotyledons</taxon>
        <taxon>Gunneridae</taxon>
        <taxon>Pentapetalae</taxon>
        <taxon>rosids</taxon>
        <taxon>fabids</taxon>
        <taxon>Fabales</taxon>
        <taxon>Fabaceae</taxon>
        <taxon>Papilionoideae</taxon>
        <taxon>50 kb inversion clade</taxon>
        <taxon>NPAAA clade</taxon>
        <taxon>Hologalegina</taxon>
        <taxon>IRL clade</taxon>
        <taxon>Trifolieae</taxon>
        <taxon>Medicago</taxon>
    </lineage>
</organism>